<protein>
    <submittedName>
        <fullName evidence="2">Uncharacterized protein LOC106167509</fullName>
    </submittedName>
</protein>
<accession>A0A1S3IU79</accession>
<dbReference type="GeneID" id="106167509"/>
<name>A0A1S3IU79_LINAN</name>
<dbReference type="InterPro" id="IPR027417">
    <property type="entry name" value="P-loop_NTPase"/>
</dbReference>
<dbReference type="SUPFAM" id="SSF52540">
    <property type="entry name" value="P-loop containing nucleoside triphosphate hydrolases"/>
    <property type="match status" value="1"/>
</dbReference>
<dbReference type="KEGG" id="lak:106167509"/>
<gene>
    <name evidence="2" type="primary">LOC106167509</name>
</gene>
<dbReference type="RefSeq" id="XP_013401762.1">
    <property type="nucleotide sequence ID" value="XM_013546308.1"/>
</dbReference>
<dbReference type="InParanoid" id="A0A1S3IU79"/>
<evidence type="ECO:0000313" key="1">
    <source>
        <dbReference type="Proteomes" id="UP000085678"/>
    </source>
</evidence>
<dbReference type="AlphaFoldDB" id="A0A1S3IU79"/>
<feature type="non-terminal residue" evidence="2">
    <location>
        <position position="1"/>
    </location>
</feature>
<dbReference type="OrthoDB" id="5986286at2759"/>
<evidence type="ECO:0000313" key="2">
    <source>
        <dbReference type="RefSeq" id="XP_013401762.1"/>
    </source>
</evidence>
<reference evidence="2" key="1">
    <citation type="submission" date="2025-08" db="UniProtKB">
        <authorList>
            <consortium name="RefSeq"/>
        </authorList>
    </citation>
    <scope>IDENTIFICATION</scope>
    <source>
        <tissue evidence="2">Gonads</tissue>
    </source>
</reference>
<keyword evidence="1" id="KW-1185">Reference proteome</keyword>
<dbReference type="Gene3D" id="3.30.70.1390">
    <property type="entry name" value="ROC domain from the Parkinson's disease-associated leucine-rich repeat kinase 2"/>
    <property type="match status" value="1"/>
</dbReference>
<sequence>QFPEEINRQDPLLQEAYQRALMDGFERVKRARVMLLGHSGAGKTHLRKRLLGKKYDEDKDRITNGIETDYVLVKEGWNSDEAECHGPAISCLLAENTRKIHEEIRGSHAASSKPSEKQSDVNQEEMITVAPSLSHLTLEDENTLQAEGQTVVHASQVKGLGMSGFLHLRNVL</sequence>
<dbReference type="Proteomes" id="UP000085678">
    <property type="component" value="Unplaced"/>
</dbReference>
<organism evidence="1 2">
    <name type="scientific">Lingula anatina</name>
    <name type="common">Brachiopod</name>
    <name type="synonym">Lingula unguis</name>
    <dbReference type="NCBI Taxonomy" id="7574"/>
    <lineage>
        <taxon>Eukaryota</taxon>
        <taxon>Metazoa</taxon>
        <taxon>Spiralia</taxon>
        <taxon>Lophotrochozoa</taxon>
        <taxon>Brachiopoda</taxon>
        <taxon>Linguliformea</taxon>
        <taxon>Lingulata</taxon>
        <taxon>Lingulida</taxon>
        <taxon>Linguloidea</taxon>
        <taxon>Lingulidae</taxon>
        <taxon>Lingula</taxon>
    </lineage>
</organism>
<proteinExistence type="predicted"/>